<evidence type="ECO:0000313" key="7">
    <source>
        <dbReference type="EMBL" id="AVO21610.1"/>
    </source>
</evidence>
<evidence type="ECO:0000256" key="3">
    <source>
        <dbReference type="ARBA" id="ARBA00022801"/>
    </source>
</evidence>
<dbReference type="RefSeq" id="YP_009963605.1">
    <property type="nucleotide sequence ID" value="NC_051721.1"/>
</dbReference>
<dbReference type="KEGG" id="vg:60335190"/>
<dbReference type="GO" id="GO:0006508">
    <property type="term" value="P:proteolysis"/>
    <property type="evidence" value="ECO:0007669"/>
    <property type="project" value="UniProtKB-KW"/>
</dbReference>
<evidence type="ECO:0000256" key="1">
    <source>
        <dbReference type="ARBA" id="ARBA00022612"/>
    </source>
</evidence>
<protein>
    <submittedName>
        <fullName evidence="7">Capsid maturation protease</fullName>
    </submittedName>
</protein>
<evidence type="ECO:0000256" key="5">
    <source>
        <dbReference type="ARBA" id="ARBA00023045"/>
    </source>
</evidence>
<feature type="domain" description="Prohead serine protease" evidence="6">
    <location>
        <begin position="48"/>
        <end position="168"/>
    </location>
</feature>
<dbReference type="GO" id="GO:0046797">
    <property type="term" value="P:viral procapsid maturation"/>
    <property type="evidence" value="ECO:0007669"/>
    <property type="project" value="UniProtKB-KW"/>
</dbReference>
<gene>
    <name evidence="7" type="primary">4</name>
    <name evidence="7" type="ORF">SEA_MOOMOO_4</name>
</gene>
<dbReference type="InterPro" id="IPR054613">
    <property type="entry name" value="Peptidase_S78_dom"/>
</dbReference>
<dbReference type="GO" id="GO:0008233">
    <property type="term" value="F:peptidase activity"/>
    <property type="evidence" value="ECO:0007669"/>
    <property type="project" value="UniProtKB-KW"/>
</dbReference>
<name>A0A2P1JR53_9CAUD</name>
<organism evidence="7 8">
    <name type="scientific">Mycobacterium phage MooMoo</name>
    <dbReference type="NCBI Taxonomy" id="2108127"/>
    <lineage>
        <taxon>Viruses</taxon>
        <taxon>Duplodnaviria</taxon>
        <taxon>Heunggongvirae</taxon>
        <taxon>Uroviricota</taxon>
        <taxon>Caudoviricetes</taxon>
        <taxon>Gracegardnervirinae</taxon>
        <taxon>Moomoovirus</taxon>
        <taxon>Moomoovirus moomoo</taxon>
    </lineage>
</organism>
<evidence type="ECO:0000313" key="8">
    <source>
        <dbReference type="Proteomes" id="UP000241634"/>
    </source>
</evidence>
<sequence>MTEHNPLVVVEHRYTGVKVEGVDFAQRLITVIAVPYEQPAPVEYRSEMWNEVFERGAFSSVTSGAPHRVRVNRDHNKTRTVGKVVKFWPDREDGLITDVRIAKTPLGDETLALADEDMLSASVGFGVRPTDQVLDRRSMTRRIKAAYLDHLSFVESPAYAGAQVLAVRSSDAGEAARLDPLRTPLLDQFTDDPIMRWASERLRQQ</sequence>
<dbReference type="Proteomes" id="UP000241634">
    <property type="component" value="Segment"/>
</dbReference>
<accession>A0A2P1JR53</accession>
<keyword evidence="5" id="KW-1273">Viral capsid maturation</keyword>
<keyword evidence="1" id="KW-1188">Viral release from host cell</keyword>
<reference evidence="8" key="1">
    <citation type="submission" date="2018-02" db="EMBL/GenBank/DDBJ databases">
        <authorList>
            <person name="Cohen D.B."/>
            <person name="Kent A.D."/>
        </authorList>
    </citation>
    <scope>NUCLEOTIDE SEQUENCE [LARGE SCALE GENOMIC DNA]</scope>
</reference>
<evidence type="ECO:0000259" key="6">
    <source>
        <dbReference type="Pfam" id="PF04586"/>
    </source>
</evidence>
<proteinExistence type="predicted"/>
<evidence type="ECO:0000256" key="2">
    <source>
        <dbReference type="ARBA" id="ARBA00022670"/>
    </source>
</evidence>
<keyword evidence="8" id="KW-1185">Reference proteome</keyword>
<keyword evidence="2 7" id="KW-0645">Protease</keyword>
<keyword evidence="4" id="KW-0118">Viral capsid assembly</keyword>
<dbReference type="EMBL" id="MH001449">
    <property type="protein sequence ID" value="AVO21610.1"/>
    <property type="molecule type" value="Genomic_DNA"/>
</dbReference>
<keyword evidence="3" id="KW-0378">Hydrolase</keyword>
<dbReference type="GeneID" id="60335190"/>
<dbReference type="Pfam" id="PF04586">
    <property type="entry name" value="Peptidase_S78"/>
    <property type="match status" value="1"/>
</dbReference>
<evidence type="ECO:0000256" key="4">
    <source>
        <dbReference type="ARBA" id="ARBA00022950"/>
    </source>
</evidence>